<evidence type="ECO:0000256" key="4">
    <source>
        <dbReference type="ARBA" id="ARBA00023136"/>
    </source>
</evidence>
<dbReference type="InterPro" id="IPR011701">
    <property type="entry name" value="MFS"/>
</dbReference>
<dbReference type="PANTHER" id="PTHR23508">
    <property type="entry name" value="CARBOXYLIC ACID TRANSPORTER PROTEIN HOMOLOG"/>
    <property type="match status" value="1"/>
</dbReference>
<protein>
    <submittedName>
        <fullName evidence="7">MFS transporter</fullName>
    </submittedName>
</protein>
<feature type="transmembrane region" description="Helical" evidence="5">
    <location>
        <begin position="137"/>
        <end position="158"/>
    </location>
</feature>
<evidence type="ECO:0000256" key="2">
    <source>
        <dbReference type="ARBA" id="ARBA00022692"/>
    </source>
</evidence>
<dbReference type="InterPro" id="IPR020846">
    <property type="entry name" value="MFS_dom"/>
</dbReference>
<dbReference type="RefSeq" id="WP_215920477.1">
    <property type="nucleotide sequence ID" value="NZ_JAHKNI010000009.1"/>
</dbReference>
<dbReference type="Gene3D" id="1.20.1250.20">
    <property type="entry name" value="MFS general substrate transporter like domains"/>
    <property type="match status" value="1"/>
</dbReference>
<keyword evidence="8" id="KW-1185">Reference proteome</keyword>
<dbReference type="EMBL" id="JAHKNI010000009">
    <property type="protein sequence ID" value="MBU3064879.1"/>
    <property type="molecule type" value="Genomic_DNA"/>
</dbReference>
<feature type="transmembrane region" description="Helical" evidence="5">
    <location>
        <begin position="47"/>
        <end position="67"/>
    </location>
</feature>
<dbReference type="Pfam" id="PF07690">
    <property type="entry name" value="MFS_1"/>
    <property type="match status" value="1"/>
</dbReference>
<evidence type="ECO:0000256" key="5">
    <source>
        <dbReference type="SAM" id="Phobius"/>
    </source>
</evidence>
<name>A0ABS6B3L0_9NOCA</name>
<organism evidence="7 8">
    <name type="scientific">Nocardia albiluteola</name>
    <dbReference type="NCBI Taxonomy" id="2842303"/>
    <lineage>
        <taxon>Bacteria</taxon>
        <taxon>Bacillati</taxon>
        <taxon>Actinomycetota</taxon>
        <taxon>Actinomycetes</taxon>
        <taxon>Mycobacteriales</taxon>
        <taxon>Nocardiaceae</taxon>
        <taxon>Nocardia</taxon>
    </lineage>
</organism>
<keyword evidence="2 5" id="KW-0812">Transmembrane</keyword>
<evidence type="ECO:0000256" key="3">
    <source>
        <dbReference type="ARBA" id="ARBA00022989"/>
    </source>
</evidence>
<comment type="caution">
    <text evidence="7">The sequence shown here is derived from an EMBL/GenBank/DDBJ whole genome shotgun (WGS) entry which is preliminary data.</text>
</comment>
<evidence type="ECO:0000313" key="7">
    <source>
        <dbReference type="EMBL" id="MBU3064879.1"/>
    </source>
</evidence>
<sequence>MAPLIFELAPAKRKNLTSAIVQCGVTIGSSFAAVVTNAFLDGHDFRLEYLIGGGAGLLLLPTTYRWLPESPAYQGNSAAGRSASRDGGLGLVLRPPYAGTTILFCGMVICSFLLVFGMDTCLPQLMQAAHYPLGSSLTFLALLNVGATVGGLAMAVLADRVGSNGPVLAGFFVAAAAVVALSIRSSPAILYPVVMIGGAGVLGVQGLVNVYIARWNFTLFALPALAGALLTLAMGARKSVRRNNTTDFMRSAEQLAEPAQ</sequence>
<evidence type="ECO:0000313" key="8">
    <source>
        <dbReference type="Proteomes" id="UP000733379"/>
    </source>
</evidence>
<feature type="transmembrane region" description="Helical" evidence="5">
    <location>
        <begin position="19"/>
        <end position="40"/>
    </location>
</feature>
<comment type="subcellular location">
    <subcellularLocation>
        <location evidence="1">Cell membrane</location>
        <topology evidence="1">Multi-pass membrane protein</topology>
    </subcellularLocation>
</comment>
<feature type="domain" description="Major facilitator superfamily (MFS) profile" evidence="6">
    <location>
        <begin position="1"/>
        <end position="260"/>
    </location>
</feature>
<keyword evidence="3 5" id="KW-1133">Transmembrane helix</keyword>
<dbReference type="InterPro" id="IPR036259">
    <property type="entry name" value="MFS_trans_sf"/>
</dbReference>
<dbReference type="PANTHER" id="PTHR23508:SF10">
    <property type="entry name" value="CARBOXYLIC ACID TRANSPORTER PROTEIN HOMOLOG"/>
    <property type="match status" value="1"/>
</dbReference>
<dbReference type="Proteomes" id="UP000733379">
    <property type="component" value="Unassembled WGS sequence"/>
</dbReference>
<reference evidence="7 8" key="1">
    <citation type="submission" date="2021-06" db="EMBL/GenBank/DDBJ databases">
        <title>Actinomycetes sequencing.</title>
        <authorList>
            <person name="Shan Q."/>
        </authorList>
    </citation>
    <scope>NUCLEOTIDE SEQUENCE [LARGE SCALE GENOMIC DNA]</scope>
    <source>
        <strain evidence="7 8">NEAU-G5</strain>
    </source>
</reference>
<evidence type="ECO:0000259" key="6">
    <source>
        <dbReference type="PROSITE" id="PS50850"/>
    </source>
</evidence>
<proteinExistence type="predicted"/>
<dbReference type="PROSITE" id="PS50850">
    <property type="entry name" value="MFS"/>
    <property type="match status" value="1"/>
</dbReference>
<evidence type="ECO:0000256" key="1">
    <source>
        <dbReference type="ARBA" id="ARBA00004651"/>
    </source>
</evidence>
<dbReference type="SUPFAM" id="SSF103473">
    <property type="entry name" value="MFS general substrate transporter"/>
    <property type="match status" value="1"/>
</dbReference>
<feature type="transmembrane region" description="Helical" evidence="5">
    <location>
        <begin position="190"/>
        <end position="212"/>
    </location>
</feature>
<gene>
    <name evidence="7" type="ORF">KO481_25535</name>
</gene>
<keyword evidence="4 5" id="KW-0472">Membrane</keyword>
<feature type="transmembrane region" description="Helical" evidence="5">
    <location>
        <begin position="164"/>
        <end position="183"/>
    </location>
</feature>
<feature type="transmembrane region" description="Helical" evidence="5">
    <location>
        <begin position="218"/>
        <end position="236"/>
    </location>
</feature>
<accession>A0ABS6B3L0</accession>
<feature type="transmembrane region" description="Helical" evidence="5">
    <location>
        <begin position="97"/>
        <end position="116"/>
    </location>
</feature>